<dbReference type="EMBL" id="JAFHKP010000023">
    <property type="protein sequence ID" value="KAG5478943.1"/>
    <property type="molecule type" value="Genomic_DNA"/>
</dbReference>
<name>A0A836KUT0_LEIEN</name>
<reference evidence="3 4" key="1">
    <citation type="submission" date="2021-02" db="EMBL/GenBank/DDBJ databases">
        <title>Leishmania (Mundinia) enrietti genome sequencing and assembly.</title>
        <authorList>
            <person name="Almutairi H."/>
            <person name="Gatherer D."/>
        </authorList>
    </citation>
    <scope>NUCLEOTIDE SEQUENCE [LARGE SCALE GENOMIC DNA]</scope>
    <source>
        <strain evidence="3">CUR178</strain>
    </source>
</reference>
<feature type="coiled-coil region" evidence="1">
    <location>
        <begin position="255"/>
        <end position="310"/>
    </location>
</feature>
<feature type="compositionally biased region" description="Basic and acidic residues" evidence="2">
    <location>
        <begin position="1162"/>
        <end position="1177"/>
    </location>
</feature>
<feature type="region of interest" description="Disordered" evidence="2">
    <location>
        <begin position="1343"/>
        <end position="1384"/>
    </location>
</feature>
<evidence type="ECO:0000313" key="3">
    <source>
        <dbReference type="EMBL" id="KAG5478943.1"/>
    </source>
</evidence>
<feature type="compositionally biased region" description="Basic and acidic residues" evidence="2">
    <location>
        <begin position="1036"/>
        <end position="1051"/>
    </location>
</feature>
<gene>
    <name evidence="3" type="ORF">CUR178_05524</name>
</gene>
<feature type="compositionally biased region" description="Polar residues" evidence="2">
    <location>
        <begin position="347"/>
        <end position="360"/>
    </location>
</feature>
<feature type="region of interest" description="Disordered" evidence="2">
    <location>
        <begin position="491"/>
        <end position="527"/>
    </location>
</feature>
<feature type="compositionally biased region" description="Polar residues" evidence="2">
    <location>
        <begin position="969"/>
        <end position="983"/>
    </location>
</feature>
<feature type="compositionally biased region" description="Basic and acidic residues" evidence="2">
    <location>
        <begin position="1236"/>
        <end position="1246"/>
    </location>
</feature>
<feature type="region of interest" description="Disordered" evidence="2">
    <location>
        <begin position="890"/>
        <end position="943"/>
    </location>
</feature>
<feature type="region of interest" description="Disordered" evidence="2">
    <location>
        <begin position="963"/>
        <end position="1308"/>
    </location>
</feature>
<organism evidence="3 4">
    <name type="scientific">Leishmania enriettii</name>
    <dbReference type="NCBI Taxonomy" id="5663"/>
    <lineage>
        <taxon>Eukaryota</taxon>
        <taxon>Discoba</taxon>
        <taxon>Euglenozoa</taxon>
        <taxon>Kinetoplastea</taxon>
        <taxon>Metakinetoplastina</taxon>
        <taxon>Trypanosomatida</taxon>
        <taxon>Trypanosomatidae</taxon>
        <taxon>Leishmaniinae</taxon>
        <taxon>Leishmania</taxon>
    </lineage>
</organism>
<feature type="compositionally biased region" description="Basic and acidic residues" evidence="2">
    <location>
        <begin position="988"/>
        <end position="1004"/>
    </location>
</feature>
<evidence type="ECO:0000256" key="2">
    <source>
        <dbReference type="SAM" id="MobiDB-lite"/>
    </source>
</evidence>
<keyword evidence="4" id="KW-1185">Reference proteome</keyword>
<feature type="compositionally biased region" description="Pro residues" evidence="2">
    <location>
        <begin position="1251"/>
        <end position="1267"/>
    </location>
</feature>
<feature type="compositionally biased region" description="Basic and acidic residues" evidence="2">
    <location>
        <begin position="500"/>
        <end position="520"/>
    </location>
</feature>
<evidence type="ECO:0000256" key="1">
    <source>
        <dbReference type="SAM" id="Coils"/>
    </source>
</evidence>
<protein>
    <submittedName>
        <fullName evidence="3">Uncharacterized protein</fullName>
    </submittedName>
</protein>
<feature type="compositionally biased region" description="Low complexity" evidence="2">
    <location>
        <begin position="1222"/>
        <end position="1233"/>
    </location>
</feature>
<dbReference type="PANTHER" id="PTHR43941:SF1">
    <property type="entry name" value="STRUCTURAL MAINTENANCE OF CHROMOSOMES PROTEIN 2"/>
    <property type="match status" value="1"/>
</dbReference>
<evidence type="ECO:0000313" key="4">
    <source>
        <dbReference type="Proteomes" id="UP000674179"/>
    </source>
</evidence>
<proteinExistence type="predicted"/>
<keyword evidence="1" id="KW-0175">Coiled coil</keyword>
<dbReference type="PANTHER" id="PTHR43941">
    <property type="entry name" value="STRUCTURAL MAINTENANCE OF CHROMOSOMES PROTEIN 2"/>
    <property type="match status" value="1"/>
</dbReference>
<feature type="region of interest" description="Disordered" evidence="2">
    <location>
        <begin position="331"/>
        <end position="364"/>
    </location>
</feature>
<comment type="caution">
    <text evidence="3">The sequence shown here is derived from an EMBL/GenBank/DDBJ whole genome shotgun (WGS) entry which is preliminary data.</text>
</comment>
<feature type="region of interest" description="Disordered" evidence="2">
    <location>
        <begin position="112"/>
        <end position="157"/>
    </location>
</feature>
<sequence>MKANLVMKQINVETATREQLVDFIRHMHPQLQREQERARELESKISDLQIFILEKNAEIRELRQQSDRLTEKSASDEETIRTLIKQLEGAGSEPSPSSSPVPVSATTVLQRGRAVEHGKGKSRSPADAAGIEYTPETLRPLDMAGNGDVGRRASRTSPTLKINTESALTQLKSQNAVPAITSKTEEVIILGKKIQELREVNAFYSAIVSQHDQEEKVRMSQSLAGRSEDPGDEVAGLRQEVERLQLHLSSMYDQGEKLQRIIKAVECEKAALMEENEALKRESILLEAEMEEMAREYERARKSLVAAAAAAMRPSASLERALEFTEEVPQVRAASAPQHTLTRESPSRAPTATVDPYSQQPDRRFSYLSPCPAPRVSPLALDGRQSMIGGLAGSTPTASTIATAHSHSRFTFRSLRPMRVRNPDARERELLDRIRLYEEKFAQMEAFEADRQRSFDEMERNRAELFVSMNSQIEKQRKEIHRLRKLHEEASLKSSVTTRPSRDHSFVSLPNREEEGERGSMRRHGLRSPVERCLTAVPASSQSLHCGDSVDGSDAADDTIASWGHERESAVCGGRHQWRGASEASPASFGFLELAWLEEGERLHISVEAVEKELGLFVGMHAATVRFFAGALEAREAQRFRETTDLMKVVDALQTRVVDLEEQLGSSREAERVTLADMKGSEAIAMVCAGDADSPGTNALNIGASLWEGKALHTAFMALKAYGIVLEYHTEFIKDCGLSSSGAEEAEVSEEDCMDAEIARDLEEVQMVLGAARCPAQSPPPLPQAGAPPLYDESSGPRGVGEALTACRADPDACEDRAEVVGGSSKSQCFSHLAPPRPFSQHTQAQATLLSPHFEITTRGEKLARGVGGILGQMDANSFVTPDIFSQQQVPMQHPRNAFSSAADEAQETKRDGDSGSVVGPSRNDADQTAAAATEAPSDDAVSLPLSTARGAADLPQFQDRLEEHDHSSTLASGDMDSSTAGSRRTPPKLEDERAAASNDDHSTSAKKKRTAEPISSIGVKTAAEPRQAGSSVAESADHDKEGDAQGKDQGSDGVEYANSATHDNDTLSSNSQLEITEEEEADFVAQLEKEMLKGGLESAVEQDEDVHGTVASPGELDITSGGGEEHDAGCGESQSARSKVAATDASAAASVTESHCGTGEGQKDCRGDTSQGKEELVLADLEDELDDAASPVMMPVVKGGKSCVAPSPSPGSDHAAEKRSSSTSTSAASPSPEVDDVHVESDAVRDQPAPQIPVPEAGLPPPPLPPTSLETLFGGSAAVASSQSTVRNGDCQLFPASPASLPPPPFSDSRVAPSFAHLGNAIRSTTSPNSMVASCLQQTPSHPYLSWPSSAEQHLQSSGNFKGSHSHHSSSADDFEVGFDPFA</sequence>
<feature type="coiled-coil region" evidence="1">
    <location>
        <begin position="31"/>
        <end position="79"/>
    </location>
</feature>
<feature type="region of interest" description="Disordered" evidence="2">
    <location>
        <begin position="774"/>
        <end position="798"/>
    </location>
</feature>
<dbReference type="KEGG" id="lenr:94172723"/>
<dbReference type="GeneID" id="94172723"/>
<accession>A0A836KUT0</accession>
<dbReference type="RefSeq" id="XP_067693001.1">
    <property type="nucleotide sequence ID" value="XM_067837213.1"/>
</dbReference>
<feature type="compositionally biased region" description="Low complexity" evidence="2">
    <location>
        <begin position="1141"/>
        <end position="1153"/>
    </location>
</feature>
<feature type="compositionally biased region" description="Polar residues" evidence="2">
    <location>
        <begin position="1059"/>
        <end position="1075"/>
    </location>
</feature>
<dbReference type="Proteomes" id="UP000674179">
    <property type="component" value="Chromosome 23"/>
</dbReference>
<feature type="compositionally biased region" description="Low complexity" evidence="2">
    <location>
        <begin position="927"/>
        <end position="941"/>
    </location>
</feature>
<dbReference type="OrthoDB" id="265747at2759"/>
<feature type="compositionally biased region" description="Polar residues" evidence="2">
    <location>
        <begin position="1343"/>
        <end position="1364"/>
    </location>
</feature>